<keyword evidence="2" id="KW-1185">Reference proteome</keyword>
<evidence type="ECO:0000313" key="1">
    <source>
        <dbReference type="EMBL" id="ELZ88854.1"/>
    </source>
</evidence>
<protein>
    <submittedName>
        <fullName evidence="1">Uncharacterized protein</fullName>
    </submittedName>
</protein>
<accession>M0I0D8</accession>
<dbReference type="AlphaFoldDB" id="M0I0D8"/>
<organism evidence="1 2">
    <name type="scientific">Haloferax elongans ATCC BAA-1513</name>
    <dbReference type="NCBI Taxonomy" id="1230453"/>
    <lineage>
        <taxon>Archaea</taxon>
        <taxon>Methanobacteriati</taxon>
        <taxon>Methanobacteriota</taxon>
        <taxon>Stenosarchaea group</taxon>
        <taxon>Halobacteria</taxon>
        <taxon>Halobacteriales</taxon>
        <taxon>Haloferacaceae</taxon>
        <taxon>Haloferax</taxon>
    </lineage>
</organism>
<proteinExistence type="predicted"/>
<gene>
    <name evidence="1" type="ORF">C453_01295</name>
</gene>
<evidence type="ECO:0000313" key="2">
    <source>
        <dbReference type="Proteomes" id="UP000011612"/>
    </source>
</evidence>
<dbReference type="Proteomes" id="UP000011612">
    <property type="component" value="Unassembled WGS sequence"/>
</dbReference>
<reference evidence="1 2" key="1">
    <citation type="journal article" date="2014" name="PLoS Genet.">
        <title>Phylogenetically driven sequencing of extremely halophilic archaea reveals strategies for static and dynamic osmo-response.</title>
        <authorList>
            <person name="Becker E.A."/>
            <person name="Seitzer P.M."/>
            <person name="Tritt A."/>
            <person name="Larsen D."/>
            <person name="Krusor M."/>
            <person name="Yao A.I."/>
            <person name="Wu D."/>
            <person name="Madern D."/>
            <person name="Eisen J.A."/>
            <person name="Darling A.E."/>
            <person name="Facciotti M.T."/>
        </authorList>
    </citation>
    <scope>NUCLEOTIDE SEQUENCE [LARGE SCALE GENOMIC DNA]</scope>
    <source>
        <strain evidence="1 2">ATCC BAA-1513</strain>
    </source>
</reference>
<name>M0I0D8_HALEO</name>
<dbReference type="OrthoDB" id="220491at2157"/>
<dbReference type="EMBL" id="AOLK01000005">
    <property type="protein sequence ID" value="ELZ88854.1"/>
    <property type="molecule type" value="Genomic_DNA"/>
</dbReference>
<sequence>MTKWYDKLLEGPQTGIDLSNLNYEERMTVRQIDVQGTQGHAAKTSKGKFTRVTYIAGDEVAAARLFIEENRAILSEMDFSKKNRLQTSLDRSILDLILHELGERVATVFESVVVEERSDGTTWILSRDVYENTPDRRYSTRTGRAKVPAGVGLRELFESLPTGTIARQALNDERIHGDPTQLMTFFAEAFPSECTLVKSDTGTLSLVKTASSVTDEES</sequence>
<dbReference type="RefSeq" id="WP_008322176.1">
    <property type="nucleotide sequence ID" value="NZ_AOLK01000005.1"/>
</dbReference>
<comment type="caution">
    <text evidence="1">The sequence shown here is derived from an EMBL/GenBank/DDBJ whole genome shotgun (WGS) entry which is preliminary data.</text>
</comment>